<evidence type="ECO:0000313" key="1">
    <source>
        <dbReference type="EMBL" id="QCD78394.1"/>
    </source>
</evidence>
<protein>
    <submittedName>
        <fullName evidence="1">Uncharacterized protein</fullName>
    </submittedName>
</protein>
<sequence>MKFSNSVALHRLRRVVAPISVALRRLRPSSSRCAVFDHLRRAAPSSPISVALHRLRPSPSRCAVFAHLRRAAPSSSRSLRRAVSVAASPSRTLPYAVSVAQSLSRRLRRAISIGLLFFASSRSRFLRFPSPSRHHPG</sequence>
<dbReference type="AlphaFoldDB" id="A0A4D6KXF2"/>
<name>A0A4D6KXF2_VIGUN</name>
<dbReference type="Proteomes" id="UP000501690">
    <property type="component" value="Linkage Group LG1"/>
</dbReference>
<organism evidence="1 2">
    <name type="scientific">Vigna unguiculata</name>
    <name type="common">Cowpea</name>
    <dbReference type="NCBI Taxonomy" id="3917"/>
    <lineage>
        <taxon>Eukaryota</taxon>
        <taxon>Viridiplantae</taxon>
        <taxon>Streptophyta</taxon>
        <taxon>Embryophyta</taxon>
        <taxon>Tracheophyta</taxon>
        <taxon>Spermatophyta</taxon>
        <taxon>Magnoliopsida</taxon>
        <taxon>eudicotyledons</taxon>
        <taxon>Gunneridae</taxon>
        <taxon>Pentapetalae</taxon>
        <taxon>rosids</taxon>
        <taxon>fabids</taxon>
        <taxon>Fabales</taxon>
        <taxon>Fabaceae</taxon>
        <taxon>Papilionoideae</taxon>
        <taxon>50 kb inversion clade</taxon>
        <taxon>NPAAA clade</taxon>
        <taxon>indigoferoid/millettioid clade</taxon>
        <taxon>Phaseoleae</taxon>
        <taxon>Vigna</taxon>
    </lineage>
</organism>
<evidence type="ECO:0000313" key="2">
    <source>
        <dbReference type="Proteomes" id="UP000501690"/>
    </source>
</evidence>
<reference evidence="1 2" key="1">
    <citation type="submission" date="2019-04" db="EMBL/GenBank/DDBJ databases">
        <title>An improved genome assembly and genetic linkage map for asparagus bean, Vigna unguiculata ssp. sesquipedialis.</title>
        <authorList>
            <person name="Xia Q."/>
            <person name="Zhang R."/>
            <person name="Dong Y."/>
        </authorList>
    </citation>
    <scope>NUCLEOTIDE SEQUENCE [LARGE SCALE GENOMIC DNA]</scope>
    <source>
        <tissue evidence="1">Leaf</tissue>
    </source>
</reference>
<proteinExistence type="predicted"/>
<keyword evidence="2" id="KW-1185">Reference proteome</keyword>
<accession>A0A4D6KXF2</accession>
<gene>
    <name evidence="1" type="ORF">DEO72_LG1g2027</name>
</gene>
<dbReference type="EMBL" id="CP039345">
    <property type="protein sequence ID" value="QCD78394.1"/>
    <property type="molecule type" value="Genomic_DNA"/>
</dbReference>